<reference evidence="2 3" key="1">
    <citation type="submission" date="2024-01" db="EMBL/GenBank/DDBJ databases">
        <authorList>
            <person name="Alioto T."/>
            <person name="Alioto T."/>
            <person name="Gomez Garrido J."/>
        </authorList>
    </citation>
    <scope>NUCLEOTIDE SEQUENCE [LARGE SCALE GENOMIC DNA]</scope>
</reference>
<keyword evidence="3" id="KW-1185">Reference proteome</keyword>
<comment type="caution">
    <text evidence="2">The sequence shown here is derived from an EMBL/GenBank/DDBJ whole genome shotgun (WGS) entry which is preliminary data.</text>
</comment>
<feature type="compositionally biased region" description="Polar residues" evidence="1">
    <location>
        <begin position="1"/>
        <end position="14"/>
    </location>
</feature>
<gene>
    <name evidence="2" type="ORF">FSCOSCO3_A027302</name>
</gene>
<dbReference type="AlphaFoldDB" id="A0AAV1PVR9"/>
<accession>A0AAV1PVR9</accession>
<evidence type="ECO:0000256" key="1">
    <source>
        <dbReference type="SAM" id="MobiDB-lite"/>
    </source>
</evidence>
<feature type="region of interest" description="Disordered" evidence="1">
    <location>
        <begin position="1"/>
        <end position="34"/>
    </location>
</feature>
<evidence type="ECO:0000313" key="2">
    <source>
        <dbReference type="EMBL" id="CAK6975438.1"/>
    </source>
</evidence>
<proteinExistence type="predicted"/>
<name>A0AAV1PVR9_SCOSC</name>
<dbReference type="Proteomes" id="UP001314229">
    <property type="component" value="Unassembled WGS sequence"/>
</dbReference>
<protein>
    <submittedName>
        <fullName evidence="2">Uncharacterized protein</fullName>
    </submittedName>
</protein>
<sequence>MATNLTEVDLTTDSPLDFKKETETDDTDSLQSAYDQAESNMDDIEASDGPLQFAYRRQLREYDHIEALFDSLQSAYDQVSQEKNNSSGSSLEYKNRSWTDEIEFKKKPRREESFKDHIEALFDSLWSAYSSFPYSGKPPSSDSQRDIQRGVGDLQSAFSQVFVERKNFSGHSKQKSSPDRDIDF</sequence>
<dbReference type="EMBL" id="CAWUFR010000300">
    <property type="protein sequence ID" value="CAK6975438.1"/>
    <property type="molecule type" value="Genomic_DNA"/>
</dbReference>
<evidence type="ECO:0000313" key="3">
    <source>
        <dbReference type="Proteomes" id="UP001314229"/>
    </source>
</evidence>
<organism evidence="2 3">
    <name type="scientific">Scomber scombrus</name>
    <name type="common">Atlantic mackerel</name>
    <name type="synonym">Scomber vernalis</name>
    <dbReference type="NCBI Taxonomy" id="13677"/>
    <lineage>
        <taxon>Eukaryota</taxon>
        <taxon>Metazoa</taxon>
        <taxon>Chordata</taxon>
        <taxon>Craniata</taxon>
        <taxon>Vertebrata</taxon>
        <taxon>Euteleostomi</taxon>
        <taxon>Actinopterygii</taxon>
        <taxon>Neopterygii</taxon>
        <taxon>Teleostei</taxon>
        <taxon>Neoteleostei</taxon>
        <taxon>Acanthomorphata</taxon>
        <taxon>Pelagiaria</taxon>
        <taxon>Scombriformes</taxon>
        <taxon>Scombridae</taxon>
        <taxon>Scomber</taxon>
    </lineage>
</organism>